<sequence>MPLSAQNEALYQAVRTSLFDTLFVAVFYGAFFVLTIAAVYILLRHNQGGVVHAQPMIMLSVIGLMFTCASIAFILQIPLFLGQLPSYIDPVHAGSPWSHRKTNIITSVGAVSVRINYILSDAIVAWRALRLWNSNTRVFIVLLVFVLGTIAAAGSDLGLSLSQLFNTHSVVEEESNSKEGRRALVLAGPTLATNLCATLLIAYQAWRYRVAVNAHLNENNAATKVEKIFALLVESGVVYCVMWVLYILAAFRVFPNPGPSIMDGIMVQISGIYPTIIIILVCLHKSPCDKYASQALDKTLPFAATPWGTNPGTSTGTSPSQARTLGSVAGVHALDGRTSVDLDEKVVDEEQV</sequence>
<protein>
    <submittedName>
        <fullName evidence="1">Uncharacterized protein</fullName>
    </submittedName>
</protein>
<gene>
    <name evidence="1" type="ORF">BV25DRAFT_1480917</name>
</gene>
<dbReference type="Proteomes" id="UP000814140">
    <property type="component" value="Unassembled WGS sequence"/>
</dbReference>
<organism evidence="1 2">
    <name type="scientific">Artomyces pyxidatus</name>
    <dbReference type="NCBI Taxonomy" id="48021"/>
    <lineage>
        <taxon>Eukaryota</taxon>
        <taxon>Fungi</taxon>
        <taxon>Dikarya</taxon>
        <taxon>Basidiomycota</taxon>
        <taxon>Agaricomycotina</taxon>
        <taxon>Agaricomycetes</taxon>
        <taxon>Russulales</taxon>
        <taxon>Auriscalpiaceae</taxon>
        <taxon>Artomyces</taxon>
    </lineage>
</organism>
<reference evidence="1" key="1">
    <citation type="submission" date="2021-03" db="EMBL/GenBank/DDBJ databases">
        <authorList>
            <consortium name="DOE Joint Genome Institute"/>
            <person name="Ahrendt S."/>
            <person name="Looney B.P."/>
            <person name="Miyauchi S."/>
            <person name="Morin E."/>
            <person name="Drula E."/>
            <person name="Courty P.E."/>
            <person name="Chicoki N."/>
            <person name="Fauchery L."/>
            <person name="Kohler A."/>
            <person name="Kuo A."/>
            <person name="Labutti K."/>
            <person name="Pangilinan J."/>
            <person name="Lipzen A."/>
            <person name="Riley R."/>
            <person name="Andreopoulos W."/>
            <person name="He G."/>
            <person name="Johnson J."/>
            <person name="Barry K.W."/>
            <person name="Grigoriev I.V."/>
            <person name="Nagy L."/>
            <person name="Hibbett D."/>
            <person name="Henrissat B."/>
            <person name="Matheny P.B."/>
            <person name="Labbe J."/>
            <person name="Martin F."/>
        </authorList>
    </citation>
    <scope>NUCLEOTIDE SEQUENCE</scope>
    <source>
        <strain evidence="1">HHB10654</strain>
    </source>
</reference>
<dbReference type="EMBL" id="MU277255">
    <property type="protein sequence ID" value="KAI0056956.1"/>
    <property type="molecule type" value="Genomic_DNA"/>
</dbReference>
<evidence type="ECO:0000313" key="2">
    <source>
        <dbReference type="Proteomes" id="UP000814140"/>
    </source>
</evidence>
<evidence type="ECO:0000313" key="1">
    <source>
        <dbReference type="EMBL" id="KAI0056956.1"/>
    </source>
</evidence>
<keyword evidence="2" id="KW-1185">Reference proteome</keyword>
<reference evidence="1" key="2">
    <citation type="journal article" date="2022" name="New Phytol.">
        <title>Evolutionary transition to the ectomycorrhizal habit in the genomes of a hyperdiverse lineage of mushroom-forming fungi.</title>
        <authorList>
            <person name="Looney B."/>
            <person name="Miyauchi S."/>
            <person name="Morin E."/>
            <person name="Drula E."/>
            <person name="Courty P.E."/>
            <person name="Kohler A."/>
            <person name="Kuo A."/>
            <person name="LaButti K."/>
            <person name="Pangilinan J."/>
            <person name="Lipzen A."/>
            <person name="Riley R."/>
            <person name="Andreopoulos W."/>
            <person name="He G."/>
            <person name="Johnson J."/>
            <person name="Nolan M."/>
            <person name="Tritt A."/>
            <person name="Barry K.W."/>
            <person name="Grigoriev I.V."/>
            <person name="Nagy L.G."/>
            <person name="Hibbett D."/>
            <person name="Henrissat B."/>
            <person name="Matheny P.B."/>
            <person name="Labbe J."/>
            <person name="Martin F.M."/>
        </authorList>
    </citation>
    <scope>NUCLEOTIDE SEQUENCE</scope>
    <source>
        <strain evidence="1">HHB10654</strain>
    </source>
</reference>
<proteinExistence type="predicted"/>
<comment type="caution">
    <text evidence="1">The sequence shown here is derived from an EMBL/GenBank/DDBJ whole genome shotgun (WGS) entry which is preliminary data.</text>
</comment>
<name>A0ACB8SMG0_9AGAM</name>
<accession>A0ACB8SMG0</accession>